<dbReference type="GO" id="GO:0004357">
    <property type="term" value="F:glutamate-cysteine ligase activity"/>
    <property type="evidence" value="ECO:0007669"/>
    <property type="project" value="UniProtKB-UniRule"/>
</dbReference>
<keyword evidence="13" id="KW-1185">Reference proteome</keyword>
<evidence type="ECO:0000256" key="10">
    <source>
        <dbReference type="ARBA" id="ARBA00032122"/>
    </source>
</evidence>
<dbReference type="GO" id="GO:0005737">
    <property type="term" value="C:cytoplasm"/>
    <property type="evidence" value="ECO:0007669"/>
    <property type="project" value="EnsemblFungi"/>
</dbReference>
<dbReference type="AlphaFoldDB" id="G0W6Y0"/>
<protein>
    <recommendedName>
        <fullName evidence="4 11">Glutamate--cysteine ligase</fullName>
        <ecNumber evidence="3 11">6.3.2.2</ecNumber>
    </recommendedName>
    <alternativeName>
        <fullName evidence="10 11">Gamma-ECS</fullName>
    </alternativeName>
    <alternativeName>
        <fullName evidence="9 11">Gamma-glutamylcysteine synthetase</fullName>
    </alternativeName>
</protein>
<evidence type="ECO:0000256" key="9">
    <source>
        <dbReference type="ARBA" id="ARBA00030585"/>
    </source>
</evidence>
<name>G0W6Y0_NAUDC</name>
<evidence type="ECO:0000313" key="12">
    <source>
        <dbReference type="EMBL" id="CCD23541.1"/>
    </source>
</evidence>
<dbReference type="OMA" id="IAHMFIR"/>
<dbReference type="OrthoDB" id="7939818at2759"/>
<keyword evidence="8 11" id="KW-0067">ATP-binding</keyword>
<dbReference type="Gene3D" id="1.10.150.710">
    <property type="entry name" value="Glutamate cysteine ligase subdomain"/>
    <property type="match status" value="1"/>
</dbReference>
<dbReference type="UniPathway" id="UPA00142">
    <property type="reaction ID" value="UER00209"/>
</dbReference>
<evidence type="ECO:0000256" key="11">
    <source>
        <dbReference type="RuleBase" id="RU367135"/>
    </source>
</evidence>
<accession>G0W6Y0</accession>
<keyword evidence="6 11" id="KW-0317">Glutathione biosynthesis</keyword>
<dbReference type="RefSeq" id="XP_003668784.1">
    <property type="nucleotide sequence ID" value="XM_003668736.1"/>
</dbReference>
<dbReference type="GeneID" id="11498148"/>
<evidence type="ECO:0000256" key="7">
    <source>
        <dbReference type="ARBA" id="ARBA00022741"/>
    </source>
</evidence>
<proteinExistence type="inferred from homology"/>
<dbReference type="KEGG" id="ndi:NDAI_0B05080"/>
<dbReference type="STRING" id="1071378.G0W6Y0"/>
<dbReference type="PANTHER" id="PTHR11164:SF0">
    <property type="entry name" value="GLUTAMATE--CYSTEINE LIGASE CATALYTIC SUBUNIT"/>
    <property type="match status" value="1"/>
</dbReference>
<dbReference type="GO" id="GO:0042542">
    <property type="term" value="P:response to hydrogen peroxide"/>
    <property type="evidence" value="ECO:0007669"/>
    <property type="project" value="EnsemblFungi"/>
</dbReference>
<comment type="similarity">
    <text evidence="2 11">Belongs to the glutamate--cysteine ligase type 3 family.</text>
</comment>
<comment type="catalytic activity">
    <reaction evidence="11">
        <text>L-cysteine + L-glutamate + ATP = gamma-L-glutamyl-L-cysteine + ADP + phosphate + H(+)</text>
        <dbReference type="Rhea" id="RHEA:13285"/>
        <dbReference type="ChEBI" id="CHEBI:15378"/>
        <dbReference type="ChEBI" id="CHEBI:29985"/>
        <dbReference type="ChEBI" id="CHEBI:30616"/>
        <dbReference type="ChEBI" id="CHEBI:35235"/>
        <dbReference type="ChEBI" id="CHEBI:43474"/>
        <dbReference type="ChEBI" id="CHEBI:58173"/>
        <dbReference type="ChEBI" id="CHEBI:456216"/>
        <dbReference type="EC" id="6.3.2.2"/>
    </reaction>
</comment>
<evidence type="ECO:0000256" key="1">
    <source>
        <dbReference type="ARBA" id="ARBA00005006"/>
    </source>
</evidence>
<evidence type="ECO:0000313" key="13">
    <source>
        <dbReference type="Proteomes" id="UP000000689"/>
    </source>
</evidence>
<dbReference type="GO" id="GO:0006750">
    <property type="term" value="P:glutathione biosynthetic process"/>
    <property type="evidence" value="ECO:0007669"/>
    <property type="project" value="UniProtKB-UniRule"/>
</dbReference>
<keyword evidence="5 11" id="KW-0436">Ligase</keyword>
<evidence type="ECO:0000256" key="2">
    <source>
        <dbReference type="ARBA" id="ARBA00008100"/>
    </source>
</evidence>
<dbReference type="GO" id="GO:0005524">
    <property type="term" value="F:ATP binding"/>
    <property type="evidence" value="ECO:0007669"/>
    <property type="project" value="UniProtKB-UniRule"/>
</dbReference>
<reference evidence="12 13" key="1">
    <citation type="journal article" date="2011" name="Proc. Natl. Acad. Sci. U.S.A.">
        <title>Evolutionary erosion of yeast sex chromosomes by mating-type switching accidents.</title>
        <authorList>
            <person name="Gordon J.L."/>
            <person name="Armisen D."/>
            <person name="Proux-Wera E."/>
            <person name="Oheigeartaigh S.S."/>
            <person name="Byrne K.P."/>
            <person name="Wolfe K.H."/>
        </authorList>
    </citation>
    <scope>NUCLEOTIDE SEQUENCE [LARGE SCALE GENOMIC DNA]</scope>
    <source>
        <strain evidence="13">ATCC 10597 / BCRC 20456 / CBS 421 / NBRC 0211 / NRRL Y-12639</strain>
    </source>
</reference>
<dbReference type="SUPFAM" id="SSF55931">
    <property type="entry name" value="Glutamine synthetase/guanido kinase"/>
    <property type="match status" value="1"/>
</dbReference>
<dbReference type="InterPro" id="IPR004308">
    <property type="entry name" value="GCS"/>
</dbReference>
<dbReference type="Gene3D" id="3.30.590.50">
    <property type="match status" value="2"/>
</dbReference>
<dbReference type="EMBL" id="HE580268">
    <property type="protein sequence ID" value="CCD23541.1"/>
    <property type="molecule type" value="Genomic_DNA"/>
</dbReference>
<dbReference type="HOGENOM" id="CLU_010467_0_0_1"/>
<organism evidence="12 13">
    <name type="scientific">Naumovozyma dairenensis (strain ATCC 10597 / BCRC 20456 / CBS 421 / NBRC 0211 / NRRL Y-12639)</name>
    <name type="common">Saccharomyces dairenensis</name>
    <dbReference type="NCBI Taxonomy" id="1071378"/>
    <lineage>
        <taxon>Eukaryota</taxon>
        <taxon>Fungi</taxon>
        <taxon>Dikarya</taxon>
        <taxon>Ascomycota</taxon>
        <taxon>Saccharomycotina</taxon>
        <taxon>Saccharomycetes</taxon>
        <taxon>Saccharomycetales</taxon>
        <taxon>Saccharomycetaceae</taxon>
        <taxon>Naumovozyma</taxon>
    </lineage>
</organism>
<dbReference type="Pfam" id="PF03074">
    <property type="entry name" value="GCS"/>
    <property type="match status" value="1"/>
</dbReference>
<evidence type="ECO:0000256" key="6">
    <source>
        <dbReference type="ARBA" id="ARBA00022684"/>
    </source>
</evidence>
<evidence type="ECO:0000256" key="3">
    <source>
        <dbReference type="ARBA" id="ARBA00012220"/>
    </source>
</evidence>
<evidence type="ECO:0000256" key="5">
    <source>
        <dbReference type="ARBA" id="ARBA00022598"/>
    </source>
</evidence>
<sequence>MGLLAAGTPLQWLDSRKYNEFIKTQGIEQLLYVFQAASKRNNDPLLWGDELEYMMLDIDLESKNAMLDINHDSILHSFDNEDFPLCRINDVLFHPEYGRFMLEATPGKPYDGYMDEYIEFNMKNRRNLAKFKLDQFPTTKKKEKLVPISLTVFPRMGCEDFLNMENPWDHKNSVSRSLFLPDEVINRHARFPTLTGNIRIRRGEKVCINIPMFKDKFTPKFDDSIYERDWFTPEDQETLKASKPGFIYLDAMGFGMGSSCLQNTFQAPDIDKARYLYDSLCNFAPIFLAASAAAPAFKGWLADQDVRWNVISGAVDCRTPRERNVPPLLPKFNKDGLGGLDEVASKHVQKIPKSRYSCVDLYLGGNKFFNRTLNDTEVPINEKILKRLLENDKAPLDYDLAKHFAHLFIRDPISVFEESINQDNKTSTNHFENLQSTNWQSLRFKPPTQEAIPSNKNVPGWRVEFRPLEVQLTDFENAAYSTFIYLIVDCLLTFSDKINNYIPMSQIWDNMHTAHHRDAILNEKFYWKDSIDSLDFKSSKYSMNEIFHDSQMGIFATFINPILKHKGFIQSDWQELKSSKEHLRTYYYLKLISDRTSGKIPTIAKYIRNFIMNHPDYKHDSKVSKLINFDLIMACERITDFNNSRNEMAELFGKEITDYLLTNKLSYEK</sequence>
<dbReference type="FunFam" id="3.30.590.50:FF:000006">
    <property type="entry name" value="Glutamate--cysteine ligase"/>
    <property type="match status" value="1"/>
</dbReference>
<gene>
    <name evidence="12" type="primary">NDAI0B05080</name>
    <name evidence="12" type="ordered locus">NDAI_0B05080</name>
</gene>
<dbReference type="Gene3D" id="1.10.8.960">
    <property type="match status" value="1"/>
</dbReference>
<dbReference type="FunFam" id="3.30.590.50:FF:000004">
    <property type="entry name" value="Glutamate-cysteine ligase Gcs1"/>
    <property type="match status" value="1"/>
</dbReference>
<comment type="pathway">
    <text evidence="1 11">Sulfur metabolism; glutathione biosynthesis; glutathione from L-cysteine and L-glutamate: step 1/2.</text>
</comment>
<dbReference type="InterPro" id="IPR014746">
    <property type="entry name" value="Gln_synth/guanido_kin_cat_dom"/>
</dbReference>
<dbReference type="PANTHER" id="PTHR11164">
    <property type="entry name" value="GLUTAMATE CYSTEINE LIGASE"/>
    <property type="match status" value="1"/>
</dbReference>
<evidence type="ECO:0000256" key="4">
    <source>
        <dbReference type="ARBA" id="ARBA00014618"/>
    </source>
</evidence>
<dbReference type="EC" id="6.3.2.2" evidence="3 11"/>
<dbReference type="Proteomes" id="UP000000689">
    <property type="component" value="Chromosome 2"/>
</dbReference>
<keyword evidence="7 11" id="KW-0547">Nucleotide-binding</keyword>
<evidence type="ECO:0000256" key="8">
    <source>
        <dbReference type="ARBA" id="ARBA00022840"/>
    </source>
</evidence>
<dbReference type="GO" id="GO:0046686">
    <property type="term" value="P:response to cadmium ion"/>
    <property type="evidence" value="ECO:0007669"/>
    <property type="project" value="EnsemblFungi"/>
</dbReference>
<dbReference type="eggNOG" id="KOG3754">
    <property type="taxonomic scope" value="Eukaryota"/>
</dbReference>